<dbReference type="Proteomes" id="UP000001693">
    <property type="component" value="Chromosome"/>
</dbReference>
<organism evidence="2 3">
    <name type="scientific">Leptothrix cholodnii (strain ATCC 51168 / LMG 8142 / SP-6)</name>
    <name type="common">Leptothrix discophora (strain SP-6)</name>
    <dbReference type="NCBI Taxonomy" id="395495"/>
    <lineage>
        <taxon>Bacteria</taxon>
        <taxon>Pseudomonadati</taxon>
        <taxon>Pseudomonadota</taxon>
        <taxon>Betaproteobacteria</taxon>
        <taxon>Burkholderiales</taxon>
        <taxon>Sphaerotilaceae</taxon>
        <taxon>Leptothrix</taxon>
    </lineage>
</organism>
<evidence type="ECO:0000313" key="3">
    <source>
        <dbReference type="Proteomes" id="UP000001693"/>
    </source>
</evidence>
<dbReference type="EMBL" id="CP001013">
    <property type="protein sequence ID" value="ACB34747.1"/>
    <property type="molecule type" value="Genomic_DNA"/>
</dbReference>
<dbReference type="OrthoDB" id="8581982at2"/>
<dbReference type="Pfam" id="PF13365">
    <property type="entry name" value="Trypsin_2"/>
    <property type="match status" value="1"/>
</dbReference>
<name>B1Y5N5_LEPCP</name>
<evidence type="ECO:0008006" key="4">
    <source>
        <dbReference type="Google" id="ProtNLM"/>
    </source>
</evidence>
<dbReference type="KEGG" id="lch:Lcho_2482"/>
<dbReference type="eggNOG" id="COG0265">
    <property type="taxonomic scope" value="Bacteria"/>
</dbReference>
<dbReference type="InterPro" id="IPR009003">
    <property type="entry name" value="Peptidase_S1_PA"/>
</dbReference>
<reference evidence="2 3" key="1">
    <citation type="submission" date="2008-03" db="EMBL/GenBank/DDBJ databases">
        <title>Complete sequence of Leptothrix cholodnii SP-6.</title>
        <authorList>
            <consortium name="US DOE Joint Genome Institute"/>
            <person name="Copeland A."/>
            <person name="Lucas S."/>
            <person name="Lapidus A."/>
            <person name="Glavina del Rio T."/>
            <person name="Dalin E."/>
            <person name="Tice H."/>
            <person name="Bruce D."/>
            <person name="Goodwin L."/>
            <person name="Pitluck S."/>
            <person name="Chertkov O."/>
            <person name="Brettin T."/>
            <person name="Detter J.C."/>
            <person name="Han C."/>
            <person name="Kuske C.R."/>
            <person name="Schmutz J."/>
            <person name="Larimer F."/>
            <person name="Land M."/>
            <person name="Hauser L."/>
            <person name="Kyrpides N."/>
            <person name="Lykidis A."/>
            <person name="Emerson D."/>
            <person name="Richardson P."/>
        </authorList>
    </citation>
    <scope>NUCLEOTIDE SEQUENCE [LARGE SCALE GENOMIC DNA]</scope>
    <source>
        <strain evidence="3">ATCC 51168 / LMG 8142 / SP-6</strain>
    </source>
</reference>
<feature type="chain" id="PRO_5002771187" description="Peptidase S1 and S6 chymotrypsin/Hap" evidence="1">
    <location>
        <begin position="31"/>
        <end position="485"/>
    </location>
</feature>
<evidence type="ECO:0000256" key="1">
    <source>
        <dbReference type="SAM" id="SignalP"/>
    </source>
</evidence>
<accession>B1Y5N5</accession>
<evidence type="ECO:0000313" key="2">
    <source>
        <dbReference type="EMBL" id="ACB34747.1"/>
    </source>
</evidence>
<proteinExistence type="predicted"/>
<dbReference type="RefSeq" id="WP_012347503.1">
    <property type="nucleotide sequence ID" value="NC_010524.1"/>
</dbReference>
<keyword evidence="1" id="KW-0732">Signal</keyword>
<keyword evidence="3" id="KW-1185">Reference proteome</keyword>
<dbReference type="STRING" id="395495.Lcho_2482"/>
<dbReference type="HOGENOM" id="CLU_562345_0_0_4"/>
<dbReference type="InterPro" id="IPR043504">
    <property type="entry name" value="Peptidase_S1_PA_chymotrypsin"/>
</dbReference>
<dbReference type="Gene3D" id="2.40.10.10">
    <property type="entry name" value="Trypsin-like serine proteases"/>
    <property type="match status" value="2"/>
</dbReference>
<dbReference type="AlphaFoldDB" id="B1Y5N5"/>
<sequence precursor="true">MTSHPCARSALPLLLVCSAIATLWPAPAGAQPDRSHYQAVLEVTCNLPNGNVMKSTGFVWLDADRVVTALHAVAGCTRTQVYSEHLKKRLSATIDRVDLEADLALLKLGERLDVTPLKHLTAEPDLRSDRYRVVGYPLGIARMDSDEAVFADGLQGGMITLKDAYDSVRSQRDLFAGVAFPRTSATVFRVKSLLQPGQSGAPILDSKGRVVAIVDGGMLEGWRGLNWSIPAHKYLPGLPSSRDAKPTQPSEWANLFSSVTPAEPKSIVIPDRVRAGDSPTKVALKRVRTMTLAAFEQMLVRKGQPDGNITFIRQTLTPAEFDRLSFDIWEDPATGATFGVPASVKLAWNAGIAAVDASTPSGKARMIIGVLTSPSYADAKVSGRQAFLNPIVKLAQWKQSPASLTLSRDGDSVEYANNANFFHGVDRSTGQPVSLNLSLTVSGRQLLGYAVYGPEDIARDLSPQDLATYLMMQMGAQNLSDFAAH</sequence>
<gene>
    <name evidence="2" type="ordered locus">Lcho_2482</name>
</gene>
<dbReference type="SUPFAM" id="SSF50494">
    <property type="entry name" value="Trypsin-like serine proteases"/>
    <property type="match status" value="1"/>
</dbReference>
<feature type="signal peptide" evidence="1">
    <location>
        <begin position="1"/>
        <end position="30"/>
    </location>
</feature>
<protein>
    <recommendedName>
        <fullName evidence="4">Peptidase S1 and S6 chymotrypsin/Hap</fullName>
    </recommendedName>
</protein>